<reference evidence="3 4" key="1">
    <citation type="journal article" date="2014" name="Genome Announc.">
        <title>Draft Genome Sequence of Marine Flavobacterium Jejuia pallidilutea Strain 11shimoA1 and Pigmentation Mutants.</title>
        <authorList>
            <person name="Takatani N."/>
            <person name="Nakanishi M."/>
            <person name="Meirelles P."/>
            <person name="Mino S."/>
            <person name="Suda W."/>
            <person name="Oshima K."/>
            <person name="Hattori M."/>
            <person name="Ohkuma M."/>
            <person name="Hosokawa M."/>
            <person name="Miyashita K."/>
            <person name="Thompson F.L."/>
            <person name="Niwa A."/>
            <person name="Sawabe T."/>
            <person name="Sawabe T."/>
        </authorList>
    </citation>
    <scope>NUCLEOTIDE SEQUENCE [LARGE SCALE GENOMIC DNA]</scope>
    <source>
        <strain evidence="3 4">JCM 19301</strain>
    </source>
</reference>
<organism evidence="3 4">
    <name type="scientific">Jejuia pallidilutea</name>
    <dbReference type="NCBI Taxonomy" id="504487"/>
    <lineage>
        <taxon>Bacteria</taxon>
        <taxon>Pseudomonadati</taxon>
        <taxon>Bacteroidota</taxon>
        <taxon>Flavobacteriia</taxon>
        <taxon>Flavobacteriales</taxon>
        <taxon>Flavobacteriaceae</taxon>
        <taxon>Jejuia</taxon>
    </lineage>
</organism>
<evidence type="ECO:0000313" key="4">
    <source>
        <dbReference type="Proteomes" id="UP000029641"/>
    </source>
</evidence>
<accession>A0A090VY76</accession>
<evidence type="ECO:0000259" key="2">
    <source>
        <dbReference type="PROSITE" id="PS51178"/>
    </source>
</evidence>
<name>A0A090VY76_9FLAO</name>
<dbReference type="InterPro" id="IPR005543">
    <property type="entry name" value="PASTA_dom"/>
</dbReference>
<dbReference type="CDD" id="cd06577">
    <property type="entry name" value="PASTA_pknB"/>
    <property type="match status" value="2"/>
</dbReference>
<keyword evidence="1" id="KW-0472">Membrane</keyword>
<dbReference type="Proteomes" id="UP000029641">
    <property type="component" value="Unassembled WGS sequence"/>
</dbReference>
<dbReference type="RefSeq" id="WP_042245127.1">
    <property type="nucleotide sequence ID" value="NZ_BBNR01000017.1"/>
</dbReference>
<protein>
    <recommendedName>
        <fullName evidence="2">PASTA domain-containing protein</fullName>
    </recommendedName>
</protein>
<gene>
    <name evidence="3" type="ORF">JCM19301_341</name>
</gene>
<dbReference type="Pfam" id="PF03793">
    <property type="entry name" value="PASTA"/>
    <property type="match status" value="2"/>
</dbReference>
<feature type="domain" description="PASTA" evidence="2">
    <location>
        <begin position="41"/>
        <end position="108"/>
    </location>
</feature>
<dbReference type="AlphaFoldDB" id="A0A090VY76"/>
<evidence type="ECO:0000313" key="3">
    <source>
        <dbReference type="EMBL" id="GAL68199.1"/>
    </source>
</evidence>
<feature type="transmembrane region" description="Helical" evidence="1">
    <location>
        <begin position="12"/>
        <end position="34"/>
    </location>
</feature>
<dbReference type="eggNOG" id="COG2815">
    <property type="taxonomic scope" value="Bacteria"/>
</dbReference>
<keyword evidence="1" id="KW-0812">Transmembrane</keyword>
<sequence length="184" mass="20731">MSVFKFLISKTFLKQLVLAIVAIVVLCFLMLTWLKSTTNHGEFETVPELKGKSISVAEMELNENNLVMQIQDSANFNPDYPKFSVIEQEPAAGTKVKEDRKIYLTLNPSGYRKVEVPDLRERTFRQAEPNLEALGFKVGNITYVDNLGKDIVLQLKYKGKTINPGEKLPKTSKIDLVLGNGNRP</sequence>
<dbReference type="EMBL" id="BBNR01000017">
    <property type="protein sequence ID" value="GAL68199.1"/>
    <property type="molecule type" value="Genomic_DNA"/>
</dbReference>
<dbReference type="Gene3D" id="3.30.10.20">
    <property type="match status" value="2"/>
</dbReference>
<feature type="domain" description="PASTA" evidence="2">
    <location>
        <begin position="110"/>
        <end position="180"/>
    </location>
</feature>
<proteinExistence type="predicted"/>
<comment type="caution">
    <text evidence="3">The sequence shown here is derived from an EMBL/GenBank/DDBJ whole genome shotgun (WGS) entry which is preliminary data.</text>
</comment>
<dbReference type="PROSITE" id="PS51178">
    <property type="entry name" value="PASTA"/>
    <property type="match status" value="2"/>
</dbReference>
<keyword evidence="1" id="KW-1133">Transmembrane helix</keyword>
<evidence type="ECO:0000256" key="1">
    <source>
        <dbReference type="SAM" id="Phobius"/>
    </source>
</evidence>
<dbReference type="OrthoDB" id="9803895at2"/>
<dbReference type="SUPFAM" id="SSF54184">
    <property type="entry name" value="Penicillin-binding protein 2x (pbp-2x), c-terminal domain"/>
    <property type="match status" value="1"/>
</dbReference>
<dbReference type="STRING" id="504487.JCM19538_1536"/>
<dbReference type="SMART" id="SM00740">
    <property type="entry name" value="PASTA"/>
    <property type="match status" value="2"/>
</dbReference>